<proteinExistence type="predicted"/>
<keyword evidence="1" id="KW-0805">Transcription regulation</keyword>
<accession>A0ABU1FS73</accession>
<evidence type="ECO:0000256" key="2">
    <source>
        <dbReference type="ARBA" id="ARBA00023125"/>
    </source>
</evidence>
<gene>
    <name evidence="5" type="ORF">RH857_05165</name>
</gene>
<dbReference type="PROSITE" id="PS00894">
    <property type="entry name" value="HTH_DEOR_1"/>
    <property type="match status" value="1"/>
</dbReference>
<evidence type="ECO:0000259" key="4">
    <source>
        <dbReference type="PROSITE" id="PS51000"/>
    </source>
</evidence>
<reference evidence="6" key="1">
    <citation type="submission" date="2023-07" db="EMBL/GenBank/DDBJ databases">
        <title>Description of three actinobacteria isolated from air of manufacturing shop in a pharmaceutical factory.</title>
        <authorList>
            <person name="Zhang D.-F."/>
        </authorList>
    </citation>
    <scope>NUCLEOTIDE SEQUENCE [LARGE SCALE GENOMIC DNA]</scope>
    <source>
        <strain evidence="6">CCTCC AB 207010</strain>
    </source>
</reference>
<organism evidence="5 6">
    <name type="scientific">Nesterenkonia flava</name>
    <dbReference type="NCBI Taxonomy" id="469799"/>
    <lineage>
        <taxon>Bacteria</taxon>
        <taxon>Bacillati</taxon>
        <taxon>Actinomycetota</taxon>
        <taxon>Actinomycetes</taxon>
        <taxon>Micrococcales</taxon>
        <taxon>Micrococcaceae</taxon>
        <taxon>Nesterenkonia</taxon>
    </lineage>
</organism>
<dbReference type="InterPro" id="IPR014036">
    <property type="entry name" value="DeoR-like_C"/>
</dbReference>
<dbReference type="PRINTS" id="PR00037">
    <property type="entry name" value="HTHLACR"/>
</dbReference>
<feature type="domain" description="HTH deoR-type" evidence="4">
    <location>
        <begin position="9"/>
        <end position="64"/>
    </location>
</feature>
<dbReference type="PROSITE" id="PS51000">
    <property type="entry name" value="HTH_DEOR_2"/>
    <property type="match status" value="1"/>
</dbReference>
<dbReference type="SMART" id="SM00420">
    <property type="entry name" value="HTH_DEOR"/>
    <property type="match status" value="1"/>
</dbReference>
<dbReference type="SUPFAM" id="SSF100950">
    <property type="entry name" value="NagB/RpiA/CoA transferase-like"/>
    <property type="match status" value="1"/>
</dbReference>
<dbReference type="PANTHER" id="PTHR30363:SF44">
    <property type="entry name" value="AGA OPERON TRANSCRIPTIONAL REPRESSOR-RELATED"/>
    <property type="match status" value="1"/>
</dbReference>
<dbReference type="SMART" id="SM01134">
    <property type="entry name" value="DeoRC"/>
    <property type="match status" value="1"/>
</dbReference>
<name>A0ABU1FS73_9MICC</name>
<dbReference type="PANTHER" id="PTHR30363">
    <property type="entry name" value="HTH-TYPE TRANSCRIPTIONAL REGULATOR SRLR-RELATED"/>
    <property type="match status" value="1"/>
</dbReference>
<dbReference type="InterPro" id="IPR036388">
    <property type="entry name" value="WH-like_DNA-bd_sf"/>
</dbReference>
<dbReference type="InterPro" id="IPR036390">
    <property type="entry name" value="WH_DNA-bd_sf"/>
</dbReference>
<dbReference type="SUPFAM" id="SSF46785">
    <property type="entry name" value="Winged helix' DNA-binding domain"/>
    <property type="match status" value="1"/>
</dbReference>
<dbReference type="InterPro" id="IPR001034">
    <property type="entry name" value="DeoR_HTH"/>
</dbReference>
<dbReference type="Pfam" id="PF08220">
    <property type="entry name" value="HTH_DeoR"/>
    <property type="match status" value="1"/>
</dbReference>
<dbReference type="InterPro" id="IPR037171">
    <property type="entry name" value="NagB/RpiA_transferase-like"/>
</dbReference>
<dbReference type="InterPro" id="IPR018356">
    <property type="entry name" value="Tscrpt_reg_HTH_DeoR_CS"/>
</dbReference>
<keyword evidence="2 5" id="KW-0238">DNA-binding</keyword>
<evidence type="ECO:0000256" key="1">
    <source>
        <dbReference type="ARBA" id="ARBA00023015"/>
    </source>
</evidence>
<dbReference type="EMBL" id="JAVKGT010000010">
    <property type="protein sequence ID" value="MDR5711523.1"/>
    <property type="molecule type" value="Genomic_DNA"/>
</dbReference>
<dbReference type="InterPro" id="IPR050313">
    <property type="entry name" value="Carb_Metab_HTH_regulators"/>
</dbReference>
<sequence>MAISSSLDAESRRSRLLEILGAEGRITISDAAETLGVSEMTLRRDLGDLESLGQVRRVRGGAVAPLQPQSFSERSSKQAAAKRLIAQKAQRLVPREGVCAFDASSTIGVLLSGLSDAADLTVVTNSAENFRAAEDRPGVTPVLVGGHRERRTDSFVGPHASLTAASLHYSAFMTSAAALDAEWGSSEATAGEAALKRVFHEHADITVLLVDSSKLNSRAVARALGLEEVDVLVTELDPSHPRLDAYRPVVELL</sequence>
<evidence type="ECO:0000313" key="6">
    <source>
        <dbReference type="Proteomes" id="UP001260872"/>
    </source>
</evidence>
<dbReference type="RefSeq" id="WP_310536906.1">
    <property type="nucleotide sequence ID" value="NZ_BAAAOC010000020.1"/>
</dbReference>
<comment type="caution">
    <text evidence="5">The sequence shown here is derived from an EMBL/GenBank/DDBJ whole genome shotgun (WGS) entry which is preliminary data.</text>
</comment>
<evidence type="ECO:0000256" key="3">
    <source>
        <dbReference type="ARBA" id="ARBA00023163"/>
    </source>
</evidence>
<dbReference type="Gene3D" id="1.10.10.10">
    <property type="entry name" value="Winged helix-like DNA-binding domain superfamily/Winged helix DNA-binding domain"/>
    <property type="match status" value="1"/>
</dbReference>
<dbReference type="GO" id="GO:0003677">
    <property type="term" value="F:DNA binding"/>
    <property type="evidence" value="ECO:0007669"/>
    <property type="project" value="UniProtKB-KW"/>
</dbReference>
<protein>
    <submittedName>
        <fullName evidence="5">DeoR/GlpR family DNA-binding transcription regulator</fullName>
    </submittedName>
</protein>
<keyword evidence="6" id="KW-1185">Reference proteome</keyword>
<dbReference type="Proteomes" id="UP001260872">
    <property type="component" value="Unassembled WGS sequence"/>
</dbReference>
<evidence type="ECO:0000313" key="5">
    <source>
        <dbReference type="EMBL" id="MDR5711523.1"/>
    </source>
</evidence>
<dbReference type="Pfam" id="PF00455">
    <property type="entry name" value="DeoRC"/>
    <property type="match status" value="1"/>
</dbReference>
<keyword evidence="3" id="KW-0804">Transcription</keyword>